<evidence type="ECO:0000259" key="3">
    <source>
        <dbReference type="PROSITE" id="PS50110"/>
    </source>
</evidence>
<evidence type="ECO:0000313" key="4">
    <source>
        <dbReference type="EMBL" id="MFD2237532.1"/>
    </source>
</evidence>
<dbReference type="InterPro" id="IPR001789">
    <property type="entry name" value="Sig_transdc_resp-reg_receiver"/>
</dbReference>
<keyword evidence="5" id="KW-1185">Reference proteome</keyword>
<dbReference type="PANTHER" id="PTHR44591:SF21">
    <property type="entry name" value="TWO-COMPONENT RESPONSE REGULATOR"/>
    <property type="match status" value="1"/>
</dbReference>
<gene>
    <name evidence="4" type="ORF">ACFSKQ_08645</name>
</gene>
<feature type="modified residue" description="4-aspartylphosphate" evidence="2">
    <location>
        <position position="61"/>
    </location>
</feature>
<dbReference type="Proteomes" id="UP001597371">
    <property type="component" value="Unassembled WGS sequence"/>
</dbReference>
<dbReference type="EMBL" id="JBHUIJ010000009">
    <property type="protein sequence ID" value="MFD2237532.1"/>
    <property type="molecule type" value="Genomic_DNA"/>
</dbReference>
<organism evidence="4 5">
    <name type="scientific">Aureimonas populi</name>
    <dbReference type="NCBI Taxonomy" id="1701758"/>
    <lineage>
        <taxon>Bacteria</taxon>
        <taxon>Pseudomonadati</taxon>
        <taxon>Pseudomonadota</taxon>
        <taxon>Alphaproteobacteria</taxon>
        <taxon>Hyphomicrobiales</taxon>
        <taxon>Aurantimonadaceae</taxon>
        <taxon>Aureimonas</taxon>
    </lineage>
</organism>
<dbReference type="InterPro" id="IPR050595">
    <property type="entry name" value="Bact_response_regulator"/>
</dbReference>
<dbReference type="RefSeq" id="WP_209737685.1">
    <property type="nucleotide sequence ID" value="NZ_CP072611.1"/>
</dbReference>
<keyword evidence="1 2" id="KW-0597">Phosphoprotein</keyword>
<dbReference type="PROSITE" id="PS50110">
    <property type="entry name" value="RESPONSE_REGULATORY"/>
    <property type="match status" value="1"/>
</dbReference>
<feature type="domain" description="Response regulatory" evidence="3">
    <location>
        <begin position="11"/>
        <end position="124"/>
    </location>
</feature>
<reference evidence="5" key="1">
    <citation type="journal article" date="2019" name="Int. J. Syst. Evol. Microbiol.">
        <title>The Global Catalogue of Microorganisms (GCM) 10K type strain sequencing project: providing services to taxonomists for standard genome sequencing and annotation.</title>
        <authorList>
            <consortium name="The Broad Institute Genomics Platform"/>
            <consortium name="The Broad Institute Genome Sequencing Center for Infectious Disease"/>
            <person name="Wu L."/>
            <person name="Ma J."/>
        </authorList>
    </citation>
    <scope>NUCLEOTIDE SEQUENCE [LARGE SCALE GENOMIC DNA]</scope>
    <source>
        <strain evidence="5">ZS-35-S2</strain>
    </source>
</reference>
<evidence type="ECO:0000313" key="5">
    <source>
        <dbReference type="Proteomes" id="UP001597371"/>
    </source>
</evidence>
<dbReference type="Gene3D" id="3.40.50.2300">
    <property type="match status" value="1"/>
</dbReference>
<evidence type="ECO:0000256" key="1">
    <source>
        <dbReference type="ARBA" id="ARBA00022553"/>
    </source>
</evidence>
<comment type="caution">
    <text evidence="4">The sequence shown here is derived from an EMBL/GenBank/DDBJ whole genome shotgun (WGS) entry which is preliminary data.</text>
</comment>
<name>A0ABW5CLN3_9HYPH</name>
<protein>
    <submittedName>
        <fullName evidence="4">Response regulator</fullName>
    </submittedName>
</protein>
<sequence>MSAAEELHPPSVLVVEDEVLVRMMLVDVLEEAGFRVHAAETAVEGVRELDRHPEIVGLLTDVETPGPVDGIALARITHERHPDAAVVVMSGRKRPGSGELPPNARFFGKPYVPDDIIEALHEMMLRERA</sequence>
<dbReference type="PANTHER" id="PTHR44591">
    <property type="entry name" value="STRESS RESPONSE REGULATOR PROTEIN 1"/>
    <property type="match status" value="1"/>
</dbReference>
<accession>A0ABW5CLN3</accession>
<proteinExistence type="predicted"/>
<evidence type="ECO:0000256" key="2">
    <source>
        <dbReference type="PROSITE-ProRule" id="PRU00169"/>
    </source>
</evidence>
<dbReference type="SMART" id="SM00448">
    <property type="entry name" value="REC"/>
    <property type="match status" value="1"/>
</dbReference>
<dbReference type="SUPFAM" id="SSF52172">
    <property type="entry name" value="CheY-like"/>
    <property type="match status" value="1"/>
</dbReference>
<dbReference type="Pfam" id="PF00072">
    <property type="entry name" value="Response_reg"/>
    <property type="match status" value="1"/>
</dbReference>
<dbReference type="InterPro" id="IPR011006">
    <property type="entry name" value="CheY-like_superfamily"/>
</dbReference>